<dbReference type="InterPro" id="IPR041462">
    <property type="entry name" value="Bact_A2M_MG6"/>
</dbReference>
<dbReference type="InterPro" id="IPR011625">
    <property type="entry name" value="A2M_N_BRD"/>
</dbReference>
<protein>
    <submittedName>
        <fullName evidence="5">Alpha-2-macroglobulin family protein</fullName>
    </submittedName>
</protein>
<evidence type="ECO:0000259" key="3">
    <source>
        <dbReference type="SMART" id="SM01359"/>
    </source>
</evidence>
<feature type="domain" description="Alpha-2-macroglobulin bait region" evidence="3">
    <location>
        <begin position="777"/>
        <end position="921"/>
    </location>
</feature>
<dbReference type="Gene3D" id="2.60.40.1930">
    <property type="match status" value="1"/>
</dbReference>
<comment type="similarity">
    <text evidence="1">Belongs to the protease inhibitor I39 (alpha-2-macroglobulin) family. Bacterial alpha-2-macroglobulin subfamily.</text>
</comment>
<dbReference type="Pfam" id="PF17973">
    <property type="entry name" value="bMG10"/>
    <property type="match status" value="1"/>
</dbReference>
<dbReference type="InterPro" id="IPR008930">
    <property type="entry name" value="Terpenoid_cyclase/PrenylTrfase"/>
</dbReference>
<evidence type="ECO:0000313" key="5">
    <source>
        <dbReference type="EMBL" id="QKS49641.1"/>
    </source>
</evidence>
<dbReference type="SUPFAM" id="SSF48239">
    <property type="entry name" value="Terpenoid cyclases/Protein prenyltransferases"/>
    <property type="match status" value="1"/>
</dbReference>
<dbReference type="Pfam" id="PF01835">
    <property type="entry name" value="MG2"/>
    <property type="match status" value="1"/>
</dbReference>
<dbReference type="Gene3D" id="1.50.10.20">
    <property type="match status" value="1"/>
</dbReference>
<evidence type="ECO:0000259" key="4">
    <source>
        <dbReference type="SMART" id="SM01360"/>
    </source>
</evidence>
<dbReference type="InterPro" id="IPR002890">
    <property type="entry name" value="MG2"/>
</dbReference>
<dbReference type="GO" id="GO:0005615">
    <property type="term" value="C:extracellular space"/>
    <property type="evidence" value="ECO:0007669"/>
    <property type="project" value="InterPro"/>
</dbReference>
<keyword evidence="2" id="KW-0732">Signal</keyword>
<dbReference type="InterPro" id="IPR021868">
    <property type="entry name" value="Alpha_2_Macroglob_MG3"/>
</dbReference>
<evidence type="ECO:0000313" key="6">
    <source>
        <dbReference type="Proteomes" id="UP000509702"/>
    </source>
</evidence>
<dbReference type="InterPro" id="IPR026284">
    <property type="entry name" value="A2MG_proteobact"/>
</dbReference>
<dbReference type="InterPro" id="IPR041203">
    <property type="entry name" value="Bact_A2M_MG5"/>
</dbReference>
<dbReference type="InterPro" id="IPR001599">
    <property type="entry name" value="Macroglobln_a2"/>
</dbReference>
<dbReference type="GO" id="GO:0004866">
    <property type="term" value="F:endopeptidase inhibitor activity"/>
    <property type="evidence" value="ECO:0007669"/>
    <property type="project" value="InterPro"/>
</dbReference>
<dbReference type="InterPro" id="IPR011626">
    <property type="entry name" value="Alpha-macroglobulin_TED"/>
</dbReference>
<dbReference type="SMART" id="SM01359">
    <property type="entry name" value="A2M_N_2"/>
    <property type="match status" value="1"/>
</dbReference>
<evidence type="ECO:0000256" key="2">
    <source>
        <dbReference type="ARBA" id="ARBA00022729"/>
    </source>
</evidence>
<dbReference type="PANTHER" id="PTHR40094:SF1">
    <property type="entry name" value="UBIQUITIN DOMAIN-CONTAINING PROTEIN"/>
    <property type="match status" value="1"/>
</dbReference>
<dbReference type="PIRSF" id="PIRSF038980">
    <property type="entry name" value="A2M_bac"/>
    <property type="match status" value="1"/>
</dbReference>
<dbReference type="OrthoDB" id="9767116at2"/>
<dbReference type="PANTHER" id="PTHR40094">
    <property type="entry name" value="ALPHA-2-MACROGLOBULIN HOMOLOG"/>
    <property type="match status" value="1"/>
</dbReference>
<keyword evidence="6" id="KW-1185">Reference proteome</keyword>
<name>A0A6N1AD83_9PROT</name>
<dbReference type="EMBL" id="CP054616">
    <property type="protein sequence ID" value="QKS49641.1"/>
    <property type="molecule type" value="Genomic_DNA"/>
</dbReference>
<evidence type="ECO:0000256" key="1">
    <source>
        <dbReference type="ARBA" id="ARBA00010556"/>
    </source>
</evidence>
<dbReference type="Proteomes" id="UP000509702">
    <property type="component" value="Plasmid unnamed2"/>
</dbReference>
<proteinExistence type="inferred from homology"/>
<feature type="domain" description="Alpha-2-macroglobulin" evidence="4">
    <location>
        <begin position="985"/>
        <end position="1073"/>
    </location>
</feature>
<accession>A0A6N1AD83</accession>
<geneLocation type="plasmid" evidence="5 6">
    <name>unnamed2</name>
</geneLocation>
<dbReference type="InterPro" id="IPR041246">
    <property type="entry name" value="Bact_MG10"/>
</dbReference>
<dbReference type="InterPro" id="IPR051802">
    <property type="entry name" value="YfhM-like"/>
</dbReference>
<gene>
    <name evidence="5" type="ORF">HUE56_01275</name>
</gene>
<dbReference type="Pfam" id="PF21142">
    <property type="entry name" value="A2M_bMG2"/>
    <property type="match status" value="1"/>
</dbReference>
<dbReference type="CDD" id="cd02891">
    <property type="entry name" value="A2M_like"/>
    <property type="match status" value="1"/>
</dbReference>
<dbReference type="Pfam" id="PF07678">
    <property type="entry name" value="TED_complement"/>
    <property type="match status" value="1"/>
</dbReference>
<keyword evidence="5" id="KW-0614">Plasmid</keyword>
<dbReference type="InterPro" id="IPR049120">
    <property type="entry name" value="A2M_bMG2"/>
</dbReference>
<dbReference type="Pfam" id="PF17962">
    <property type="entry name" value="bMG6"/>
    <property type="match status" value="1"/>
</dbReference>
<dbReference type="Pfam" id="PF17972">
    <property type="entry name" value="bMG5"/>
    <property type="match status" value="1"/>
</dbReference>
<dbReference type="Pfam" id="PF07703">
    <property type="entry name" value="A2M_BRD"/>
    <property type="match status" value="1"/>
</dbReference>
<organism evidence="5 6">
    <name type="scientific">Azospirillum oryzae</name>
    <dbReference type="NCBI Taxonomy" id="286727"/>
    <lineage>
        <taxon>Bacteria</taxon>
        <taxon>Pseudomonadati</taxon>
        <taxon>Pseudomonadota</taxon>
        <taxon>Alphaproteobacteria</taxon>
        <taxon>Rhodospirillales</taxon>
        <taxon>Azospirillaceae</taxon>
        <taxon>Azospirillum</taxon>
    </lineage>
</organism>
<dbReference type="SMART" id="SM01360">
    <property type="entry name" value="A2M"/>
    <property type="match status" value="1"/>
</dbReference>
<reference evidence="5 6" key="1">
    <citation type="submission" date="2020-06" db="EMBL/GenBank/DDBJ databases">
        <title>Complete genome of Azosprillum oryzae KACC14407.</title>
        <authorList>
            <person name="Kim M."/>
            <person name="Park Y.-J."/>
            <person name="Shin J.-H."/>
        </authorList>
    </citation>
    <scope>NUCLEOTIDE SEQUENCE [LARGE SCALE GENOMIC DNA]</scope>
    <source>
        <strain evidence="5 6">KACC 14407</strain>
        <plasmid evidence="5 6">unnamed2</plasmid>
    </source>
</reference>
<sequence length="1649" mass="176075">MFAAVPQSHGETPAAWAYSAPVLSRSEPTPGLSPAACFRTHPRNWGLSRMLRALARVCAVLVACSGTFTASRTLAADPPAEPVPFGVSGVEVVAERDTPQACFTFTDRLERSRAVNYRDFVAVEPAVDGAAIARDRTLCVEGLHHGETYRVTLKDGLPGADGKRLPAADTREVQVPNRKPSLAFRGAGYILPRVGSDGLPLRSINLDRAKLQVLRIADRALVEKIYFGRITQQMTDYDIGEILDKSGQEVWRGEIGIGNQPNRTVTTAFPIDAVLGKLEPGVYVAVAGADEIKPGGWDRKATQWFVVSDLGLNTILGEDSLVVFARSVQSAAPAAGVELRLVARNGTELGRVQTGEDGLGRFDLAALRAAGTEPVQALFAARGDGDFAVLDLTAGGAPPADTPDKPAATVVRPAAGGLDAYLYTERGIYRPGETVQLTALLRDADLNPPPAGKQLTIRVLRPDGFEVERRGLTDSGAGGYATRIDLPMNAYPGNWIVTAHAEPDGPAIGKAEFLLEDFVPPRLDVALASPTTVLASDGEADIALDSHYLYGAPASGLPGELTVTLRAASNPYPNLPGYHFGLVQEDVKPARADLPGFITDSNGSARLKVKLPRPPDSTRPLEAVVRATLFDLGGRPVGRDFVLPVRHQSFAIGIKPRFEGDGVPEGATAGFDVIAVGPDGKPTDHADLSYELFEEEYDYSWYEANGRWDYKVTVKDQRVTGGSLSAQAGAPVPVETPVTAGRYRLEVFDPKTGVASSFRFAAGWWMTPTAGERPDSVDVSVMMPAYRAGESAWVFVKPPYDSQVLVAVADRGVSYAVTRAIGTKGAFLEIPVGQGWTSGAHVLATAFATSDPQSKKPPRRAVGLAWLAMDKSPRTLDVRLSAPAETEPRRAMTADITVDGVAEGKQAFVTLAAVDESVMQLTDQPSPDPARHYLRKRPLRVELRDSYGRLIDPASLDAARPPAQPTPRLRQISGLVPPKSERVVSLYSGIQTVGADGKVSVPFDLPDFQGRLRLMAVAWSEGRIGHAESQMLVRDPVVADAVLPRFLAPGDSAQVLLSLDNLNGPSGDYTMTLTAEGAVAIVQSESGTQPESGNELAVPKLARGKRATAGRVLTATAVGSGHVTLDVTGPDGVRVTRRWDVTVRPATQPVSRRNTAALSTDKSLTIPADITAGLRPETLSVGAVVAPLPDLDVAGLLFALDRTAAGGAEQTASRILPLLSMSDIAAGLGIASEDRIKARVQRSVDRLLTFQRSDGAFAAWSPKGDLDPWLTAYAVDVLGRAKAAGYRIPDQPYRKGLDWLKQAIDNAWVETADLPGRAYALYVLARAKMIDAGAVRYFRENYWDRLQTDFGRAQIAAATAVLGDQPGATDAFSKLTGARMVTASLRDQGSSLRDEAGVVVLMAESGAVDRDRIFQAADRVAKTFAAVRTTNPQEQAWLLLAAKALIDRAAPMKLAIGDQAVENAKPQILPVDPAAPPAIRNLGGEVRQTVSVAGVPDQPAGAEEQGMTIRRRLFDMAGRPVDPAGIRHNDLLVVTLEGEVGDPLDHSVLVGDPLPAGFEIENVRLANSGQLGKLSWLGELSAVRNVEFRDDRFIAAVDLPKAAPRFRLVYLVRAVTPGDFAVPGAQVQDLQRPHLSARTAASRLRVLPE</sequence>
<dbReference type="Pfam" id="PF11974">
    <property type="entry name" value="bMG3"/>
    <property type="match status" value="1"/>
</dbReference>
<dbReference type="KEGG" id="aoz:HUE56_01275"/>
<dbReference type="Pfam" id="PF00207">
    <property type="entry name" value="A2M"/>
    <property type="match status" value="1"/>
</dbReference>